<dbReference type="GO" id="GO:0003700">
    <property type="term" value="F:DNA-binding transcription factor activity"/>
    <property type="evidence" value="ECO:0007669"/>
    <property type="project" value="InterPro"/>
</dbReference>
<dbReference type="GO" id="GO:0005829">
    <property type="term" value="C:cytosol"/>
    <property type="evidence" value="ECO:0007669"/>
    <property type="project" value="TreeGrafter"/>
</dbReference>
<comment type="caution">
    <text evidence="5">The sequence shown here is derived from an EMBL/GenBank/DDBJ whole genome shotgun (WGS) entry which is preliminary data.</text>
</comment>
<evidence type="ECO:0000256" key="1">
    <source>
        <dbReference type="ARBA" id="ARBA00023015"/>
    </source>
</evidence>
<keyword evidence="1" id="KW-0805">Transcription regulation</keyword>
<gene>
    <name evidence="5" type="ORF">EV199_5147</name>
</gene>
<dbReference type="InterPro" id="IPR009057">
    <property type="entry name" value="Homeodomain-like_sf"/>
</dbReference>
<keyword evidence="3" id="KW-0804">Transcription</keyword>
<evidence type="ECO:0000313" key="5">
    <source>
        <dbReference type="EMBL" id="RZS69310.1"/>
    </source>
</evidence>
<dbReference type="InterPro" id="IPR032687">
    <property type="entry name" value="AraC-type_N"/>
</dbReference>
<dbReference type="PANTHER" id="PTHR47894:SF1">
    <property type="entry name" value="HTH-TYPE TRANSCRIPTIONAL REGULATOR VQSM"/>
    <property type="match status" value="1"/>
</dbReference>
<dbReference type="PROSITE" id="PS01124">
    <property type="entry name" value="HTH_ARAC_FAMILY_2"/>
    <property type="match status" value="1"/>
</dbReference>
<evidence type="ECO:0000259" key="4">
    <source>
        <dbReference type="PROSITE" id="PS01124"/>
    </source>
</evidence>
<keyword evidence="6" id="KW-1185">Reference proteome</keyword>
<name>A0A4V2F0A5_9BACT</name>
<dbReference type="AlphaFoldDB" id="A0A4V2F0A5"/>
<feature type="domain" description="HTH araC/xylS-type" evidence="4">
    <location>
        <begin position="268"/>
        <end position="365"/>
    </location>
</feature>
<reference evidence="5 6" key="1">
    <citation type="submission" date="2019-02" db="EMBL/GenBank/DDBJ databases">
        <title>Genomic Encyclopedia of Type Strains, Phase IV (KMG-IV): sequencing the most valuable type-strain genomes for metagenomic binning, comparative biology and taxonomic classification.</title>
        <authorList>
            <person name="Goeker M."/>
        </authorList>
    </citation>
    <scope>NUCLEOTIDE SEQUENCE [LARGE SCALE GENOMIC DNA]</scope>
    <source>
        <strain evidence="5 6">DSM 18116</strain>
    </source>
</reference>
<evidence type="ECO:0000313" key="6">
    <source>
        <dbReference type="Proteomes" id="UP000293874"/>
    </source>
</evidence>
<dbReference type="EMBL" id="SGXA01000003">
    <property type="protein sequence ID" value="RZS69310.1"/>
    <property type="molecule type" value="Genomic_DNA"/>
</dbReference>
<evidence type="ECO:0000256" key="2">
    <source>
        <dbReference type="ARBA" id="ARBA00023125"/>
    </source>
</evidence>
<dbReference type="PANTHER" id="PTHR47894">
    <property type="entry name" value="HTH-TYPE TRANSCRIPTIONAL REGULATOR GADX"/>
    <property type="match status" value="1"/>
</dbReference>
<dbReference type="SMART" id="SM00342">
    <property type="entry name" value="HTH_ARAC"/>
    <property type="match status" value="1"/>
</dbReference>
<dbReference type="Pfam" id="PF12625">
    <property type="entry name" value="Arabinose_bd"/>
    <property type="match status" value="1"/>
</dbReference>
<dbReference type="InterPro" id="IPR018060">
    <property type="entry name" value="HTH_AraC"/>
</dbReference>
<dbReference type="Pfam" id="PF12833">
    <property type="entry name" value="HTH_18"/>
    <property type="match status" value="1"/>
</dbReference>
<protein>
    <submittedName>
        <fullName evidence="5">AraC family transcriptional regulator</fullName>
    </submittedName>
</protein>
<accession>A0A4V2F0A5</accession>
<dbReference type="GO" id="GO:0000976">
    <property type="term" value="F:transcription cis-regulatory region binding"/>
    <property type="evidence" value="ECO:0007669"/>
    <property type="project" value="TreeGrafter"/>
</dbReference>
<organism evidence="5 6">
    <name type="scientific">Pseudobacter ginsenosidimutans</name>
    <dbReference type="NCBI Taxonomy" id="661488"/>
    <lineage>
        <taxon>Bacteria</taxon>
        <taxon>Pseudomonadati</taxon>
        <taxon>Bacteroidota</taxon>
        <taxon>Chitinophagia</taxon>
        <taxon>Chitinophagales</taxon>
        <taxon>Chitinophagaceae</taxon>
        <taxon>Pseudobacter</taxon>
    </lineage>
</organism>
<sequence length="365" mass="41765">MRESLPASILPFSARMMATEERPAIFEKNKQMENFQRRFILALLGYAVYKGVDSQRLCDLSGIDLKELQLDAAIRYDGATINSLWKNAAHLSNDPLFGLHFGESMQLAALGIIGQIVQTSNTVEDALMNAGAMTPLITDIFDMKLDRGKTHFTILFLYDKTKAETWPFAFRHMADYLSVIVVHEMDGLLLQKITPVSVQLPYPLSNQHEYERILRCPVRKSIDLLSIELHNRYLTEPVLTANYAIQQHLLQQISVAMKGMEKDSSLHTRIYNYLLTNSYLQLVSQESVAANFNISTRSLQRKLKEEGITYLEIVEEVRKTLAINYLSSKQYQVKEVAHILGYNELSAFIRAFKRWTNKTPSEFMA</sequence>
<evidence type="ECO:0000256" key="3">
    <source>
        <dbReference type="ARBA" id="ARBA00023163"/>
    </source>
</evidence>
<keyword evidence="2" id="KW-0238">DNA-binding</keyword>
<proteinExistence type="predicted"/>
<dbReference type="SUPFAM" id="SSF46689">
    <property type="entry name" value="Homeodomain-like"/>
    <property type="match status" value="1"/>
</dbReference>
<dbReference type="Proteomes" id="UP000293874">
    <property type="component" value="Unassembled WGS sequence"/>
</dbReference>
<dbReference type="Gene3D" id="1.10.10.60">
    <property type="entry name" value="Homeodomain-like"/>
    <property type="match status" value="1"/>
</dbReference>